<evidence type="ECO:0000256" key="1">
    <source>
        <dbReference type="SAM" id="Coils"/>
    </source>
</evidence>
<sequence length="446" mass="49580">MSKDKQNIEQTEDVVEAVTAVEQETNSSKQEFVENSEKETAPQADKEDTKVEQKAEEKTVVVQKSGGKGIALLALLVAIAVGGAGHYLANQKFTDVEQQIAKLAGQQPVSSPQIEIPNFDAEKAQIAELGSSYQKALERIGQLEQEQSNYLNQINGLKTQLQKVSGVPQSESVVWKLSDADFLLNNALRKLVLDNDIDTAKSLLSEADSVLSQVSNTEVANVRSAIKSDLSQLANVNNVDQNSLMQRLTALANRLDDLPMIANEAIEDTVMESGEVSDSIEDWQKNIEKSASSFLDHFIRVSDRNKADEKAFVAPNQEVYLRENIRLRLQIAILAIPRQQNELYKQSLDAVGTWIRSYFETQNESVKSFLKELDDLSEQSIYIDAPDRLKSIELLEHLLNKAPQTVEKIEIKAEKELAQPATETKEEPVPQQPVQPQTEQPSSVAQ</sequence>
<gene>
    <name evidence="4" type="primary">hemX</name>
    <name evidence="4" type="ORF">NCTC10976_01073</name>
</gene>
<dbReference type="EC" id="2.1.1.107" evidence="4"/>
<keyword evidence="1" id="KW-0175">Coiled coil</keyword>
<feature type="coiled-coil region" evidence="1">
    <location>
        <begin position="126"/>
        <end position="160"/>
    </location>
</feature>
<dbReference type="GO" id="GO:0032259">
    <property type="term" value="P:methylation"/>
    <property type="evidence" value="ECO:0007669"/>
    <property type="project" value="UniProtKB-KW"/>
</dbReference>
<name>A0A448TZ99_ACTPL</name>
<feature type="compositionally biased region" description="Basic and acidic residues" evidence="2">
    <location>
        <begin position="31"/>
        <end position="52"/>
    </location>
</feature>
<protein>
    <submittedName>
        <fullName evidence="4">Putative uroporphyrinogen IIIC-methyltransferase</fullName>
        <ecNumber evidence="4">2.1.1.107</ecNumber>
    </submittedName>
</protein>
<dbReference type="PANTHER" id="PTHR38043:SF1">
    <property type="entry name" value="PROTEIN HEMX"/>
    <property type="match status" value="1"/>
</dbReference>
<dbReference type="EMBL" id="LR134515">
    <property type="protein sequence ID" value="VEJ16968.1"/>
    <property type="molecule type" value="Genomic_DNA"/>
</dbReference>
<feature type="compositionally biased region" description="Basic and acidic residues" evidence="2">
    <location>
        <begin position="414"/>
        <end position="428"/>
    </location>
</feature>
<evidence type="ECO:0000313" key="4">
    <source>
        <dbReference type="EMBL" id="VEJ16968.1"/>
    </source>
</evidence>
<feature type="region of interest" description="Disordered" evidence="2">
    <location>
        <begin position="20"/>
        <end position="52"/>
    </location>
</feature>
<evidence type="ECO:0000256" key="3">
    <source>
        <dbReference type="SAM" id="Phobius"/>
    </source>
</evidence>
<dbReference type="Pfam" id="PF04375">
    <property type="entry name" value="HemX"/>
    <property type="match status" value="1"/>
</dbReference>
<feature type="compositionally biased region" description="Low complexity" evidence="2">
    <location>
        <begin position="432"/>
        <end position="446"/>
    </location>
</feature>
<evidence type="ECO:0000256" key="2">
    <source>
        <dbReference type="SAM" id="MobiDB-lite"/>
    </source>
</evidence>
<reference evidence="4 5" key="1">
    <citation type="submission" date="2018-12" db="EMBL/GenBank/DDBJ databases">
        <authorList>
            <consortium name="Pathogen Informatics"/>
        </authorList>
    </citation>
    <scope>NUCLEOTIDE SEQUENCE [LARGE SCALE GENOMIC DNA]</scope>
    <source>
        <strain evidence="4 5">NCTC10976</strain>
    </source>
</reference>
<keyword evidence="4" id="KW-0489">Methyltransferase</keyword>
<dbReference type="InterPro" id="IPR007470">
    <property type="entry name" value="HemX"/>
</dbReference>
<keyword evidence="4" id="KW-0808">Transferase</keyword>
<keyword evidence="3" id="KW-0812">Transmembrane</keyword>
<dbReference type="GO" id="GO:0004851">
    <property type="term" value="F:uroporphyrin-III C-methyltransferase activity"/>
    <property type="evidence" value="ECO:0007669"/>
    <property type="project" value="UniProtKB-EC"/>
</dbReference>
<dbReference type="AlphaFoldDB" id="A0A448TZ99"/>
<proteinExistence type="predicted"/>
<accession>A0A448TZ99</accession>
<feature type="transmembrane region" description="Helical" evidence="3">
    <location>
        <begin position="70"/>
        <end position="89"/>
    </location>
</feature>
<keyword evidence="3" id="KW-0472">Membrane</keyword>
<organism evidence="4 5">
    <name type="scientific">Actinobacillus pleuropneumoniae</name>
    <name type="common">Haemophilus pleuropneumoniae</name>
    <dbReference type="NCBI Taxonomy" id="715"/>
    <lineage>
        <taxon>Bacteria</taxon>
        <taxon>Pseudomonadati</taxon>
        <taxon>Pseudomonadota</taxon>
        <taxon>Gammaproteobacteria</taxon>
        <taxon>Pasteurellales</taxon>
        <taxon>Pasteurellaceae</taxon>
        <taxon>Actinobacillus</taxon>
    </lineage>
</organism>
<evidence type="ECO:0000313" key="5">
    <source>
        <dbReference type="Proteomes" id="UP000275510"/>
    </source>
</evidence>
<keyword evidence="3" id="KW-1133">Transmembrane helix</keyword>
<dbReference type="PANTHER" id="PTHR38043">
    <property type="entry name" value="PROTEIN HEMX"/>
    <property type="match status" value="1"/>
</dbReference>
<dbReference type="Proteomes" id="UP000275510">
    <property type="component" value="Chromosome"/>
</dbReference>
<feature type="region of interest" description="Disordered" evidence="2">
    <location>
        <begin position="414"/>
        <end position="446"/>
    </location>
</feature>
<dbReference type="RefSeq" id="WP_005601413.1">
    <property type="nucleotide sequence ID" value="NZ_CBDBSX010000122.1"/>
</dbReference>